<dbReference type="SUPFAM" id="SSF50630">
    <property type="entry name" value="Acid proteases"/>
    <property type="match status" value="1"/>
</dbReference>
<reference evidence="1 2" key="2">
    <citation type="submission" date="2016-05" db="EMBL/GenBank/DDBJ databases">
        <title>Lineage-specific infection strategies underlie the spectrum of fungal disease in amphibians.</title>
        <authorList>
            <person name="Cuomo C.A."/>
            <person name="Farrer R.A."/>
            <person name="James T."/>
            <person name="Longcore J."/>
            <person name="Birren B."/>
        </authorList>
    </citation>
    <scope>NUCLEOTIDE SEQUENCE [LARGE SCALE GENOMIC DNA]</scope>
    <source>
        <strain evidence="1 2">JEL423</strain>
    </source>
</reference>
<gene>
    <name evidence="1" type="ORF">BDEG_23161</name>
</gene>
<name>A0A177WIH7_BATDL</name>
<dbReference type="Gene3D" id="2.40.70.10">
    <property type="entry name" value="Acid Proteases"/>
    <property type="match status" value="1"/>
</dbReference>
<accession>A0A177WIH7</accession>
<evidence type="ECO:0008006" key="3">
    <source>
        <dbReference type="Google" id="ProtNLM"/>
    </source>
</evidence>
<protein>
    <recommendedName>
        <fullName evidence="3">Peptidase A1 domain-containing protein</fullName>
    </recommendedName>
</protein>
<organism evidence="1 2">
    <name type="scientific">Batrachochytrium dendrobatidis (strain JEL423)</name>
    <dbReference type="NCBI Taxonomy" id="403673"/>
    <lineage>
        <taxon>Eukaryota</taxon>
        <taxon>Fungi</taxon>
        <taxon>Fungi incertae sedis</taxon>
        <taxon>Chytridiomycota</taxon>
        <taxon>Chytridiomycota incertae sedis</taxon>
        <taxon>Chytridiomycetes</taxon>
        <taxon>Rhizophydiales</taxon>
        <taxon>Rhizophydiales incertae sedis</taxon>
        <taxon>Batrachochytrium</taxon>
    </lineage>
</organism>
<dbReference type="EMBL" id="DS022302">
    <property type="protein sequence ID" value="OAJ39300.1"/>
    <property type="molecule type" value="Genomic_DNA"/>
</dbReference>
<reference evidence="1 2" key="1">
    <citation type="submission" date="2006-10" db="EMBL/GenBank/DDBJ databases">
        <title>The Genome Sequence of Batrachochytrium dendrobatidis JEL423.</title>
        <authorList>
            <consortium name="The Broad Institute Genome Sequencing Platform"/>
            <person name="Birren B."/>
            <person name="Lander E."/>
            <person name="Galagan J."/>
            <person name="Cuomo C."/>
            <person name="Devon K."/>
            <person name="Jaffe D."/>
            <person name="Butler J."/>
            <person name="Alvarez P."/>
            <person name="Gnerre S."/>
            <person name="Grabherr M."/>
            <person name="Kleber M."/>
            <person name="Mauceli E."/>
            <person name="Brockman W."/>
            <person name="Young S."/>
            <person name="LaButti K."/>
            <person name="Sykes S."/>
            <person name="DeCaprio D."/>
            <person name="Crawford M."/>
            <person name="Koehrsen M."/>
            <person name="Engels R."/>
            <person name="Montgomery P."/>
            <person name="Pearson M."/>
            <person name="Howarth C."/>
            <person name="Larson L."/>
            <person name="White J."/>
            <person name="O'Leary S."/>
            <person name="Kodira C."/>
            <person name="Zeng Q."/>
            <person name="Yandava C."/>
            <person name="Alvarado L."/>
            <person name="Longcore J."/>
            <person name="James T."/>
        </authorList>
    </citation>
    <scope>NUCLEOTIDE SEQUENCE [LARGE SCALE GENOMIC DNA]</scope>
    <source>
        <strain evidence="1 2">JEL423</strain>
    </source>
</reference>
<proteinExistence type="predicted"/>
<dbReference type="AlphaFoldDB" id="A0A177WIH7"/>
<evidence type="ECO:0000313" key="1">
    <source>
        <dbReference type="EMBL" id="OAJ39300.1"/>
    </source>
</evidence>
<evidence type="ECO:0000313" key="2">
    <source>
        <dbReference type="Proteomes" id="UP000077115"/>
    </source>
</evidence>
<dbReference type="VEuPathDB" id="FungiDB:BDEG_23161"/>
<sequence length="141" mass="15701">MFAQNPVTDENRNSVVEITLGPRDYMQILFAVQAGSDYYAVLGIPFMTRLGLTFDRAHKRIGFGPGCGCEVATDGYPIISNNDQVLWPLSHVRLPEQPSTSGSDGAFIRRRKPITTTDQVVVPENTHHTVKSRKKTLNKLD</sequence>
<dbReference type="Proteomes" id="UP000077115">
    <property type="component" value="Unassembled WGS sequence"/>
</dbReference>
<dbReference type="InterPro" id="IPR021109">
    <property type="entry name" value="Peptidase_aspartic_dom_sf"/>
</dbReference>